<protein>
    <submittedName>
        <fullName evidence="2">Polysaccharide pyruvyl transferase</fullName>
    </submittedName>
</protein>
<evidence type="ECO:0000313" key="2">
    <source>
        <dbReference type="EMBL" id="RZU99595.1"/>
    </source>
</evidence>
<reference evidence="2 3" key="1">
    <citation type="submission" date="2019-02" db="EMBL/GenBank/DDBJ databases">
        <title>Genomic Encyclopedia of Type Strains, Phase IV (KMG-IV): sequencing the most valuable type-strain genomes for metagenomic binning, comparative biology and taxonomic classification.</title>
        <authorList>
            <person name="Goeker M."/>
        </authorList>
    </citation>
    <scope>NUCLEOTIDE SEQUENCE [LARGE SCALE GENOMIC DNA]</scope>
    <source>
        <strain evidence="2 3">DSM 21056</strain>
    </source>
</reference>
<dbReference type="EMBL" id="SHLI01000001">
    <property type="protein sequence ID" value="RZU99595.1"/>
    <property type="molecule type" value="Genomic_DNA"/>
</dbReference>
<gene>
    <name evidence="2" type="ORF">EV698_1888</name>
</gene>
<dbReference type="GO" id="GO:0016740">
    <property type="term" value="F:transferase activity"/>
    <property type="evidence" value="ECO:0007669"/>
    <property type="project" value="UniProtKB-KW"/>
</dbReference>
<sequence>MNVLVVGLTPDYYSSPVSTAVTAHRAAMRSTNMGASFITRSIVSMFNAEYIDFMLDVDISELQNKYDVCVVSLASHLGPSRDVSKLVGFLKQLDLKTVFLSGGLDAGATGAQKIHKSLIDLLDLCSADNQWIGVRGAASALYLHRQGFNNVVPVGCPTMYSRFSSEIQTPRIEGATDIAVPFHWKIAANLINELSDHFLIGQDSIDEELFLGGNGQRITNNIHRNIGGSKREIREKLRAAISKNSYFPEKYDKWYEALGAQTALLSGRLHGAICGLTQGVPTVLVPWDIRSREIVDYFCMPVTSSDTISNDGARSAVLNADFDKYNERRAVCWARWSEFVQTNGLEFPMQESNKTQSSTRGYAELLWNDKELLGTASLLRDREDDRYPLSFRRILRNFKRNAVSYYK</sequence>
<name>A0A4V2GJB2_9GAMM</name>
<evidence type="ECO:0000313" key="3">
    <source>
        <dbReference type="Proteomes" id="UP000292298"/>
    </source>
</evidence>
<evidence type="ECO:0000259" key="1">
    <source>
        <dbReference type="Pfam" id="PF04230"/>
    </source>
</evidence>
<dbReference type="InterPro" id="IPR007345">
    <property type="entry name" value="Polysacch_pyruvyl_Trfase"/>
</dbReference>
<dbReference type="Pfam" id="PF04230">
    <property type="entry name" value="PS_pyruv_trans"/>
    <property type="match status" value="1"/>
</dbReference>
<keyword evidence="2" id="KW-0808">Transferase</keyword>
<proteinExistence type="predicted"/>
<dbReference type="Proteomes" id="UP000292298">
    <property type="component" value="Unassembled WGS sequence"/>
</dbReference>
<accession>A0A4V2GJB2</accession>
<organism evidence="2 3">
    <name type="scientific">Spiribacter vilamensis</name>
    <dbReference type="NCBI Taxonomy" id="531306"/>
    <lineage>
        <taxon>Bacteria</taxon>
        <taxon>Pseudomonadati</taxon>
        <taxon>Pseudomonadota</taxon>
        <taxon>Gammaproteobacteria</taxon>
        <taxon>Chromatiales</taxon>
        <taxon>Ectothiorhodospiraceae</taxon>
        <taxon>Spiribacter</taxon>
    </lineage>
</organism>
<comment type="caution">
    <text evidence="2">The sequence shown here is derived from an EMBL/GenBank/DDBJ whole genome shotgun (WGS) entry which is preliminary data.</text>
</comment>
<dbReference type="AlphaFoldDB" id="A0A4V2GJB2"/>
<feature type="domain" description="Polysaccharide pyruvyl transferase" evidence="1">
    <location>
        <begin position="33"/>
        <end position="288"/>
    </location>
</feature>
<keyword evidence="3" id="KW-1185">Reference proteome</keyword>